<keyword evidence="3" id="KW-1133">Transmembrane helix</keyword>
<evidence type="ECO:0000256" key="4">
    <source>
        <dbReference type="ARBA" id="ARBA00023136"/>
    </source>
</evidence>
<dbReference type="Proteomes" id="UP000005239">
    <property type="component" value="Unassembled WGS sequence"/>
</dbReference>
<keyword evidence="6" id="KW-1185">Reference proteome</keyword>
<evidence type="ECO:0000256" key="1">
    <source>
        <dbReference type="ARBA" id="ARBA00004141"/>
    </source>
</evidence>
<evidence type="ECO:0000313" key="6">
    <source>
        <dbReference type="Proteomes" id="UP000005239"/>
    </source>
</evidence>
<keyword evidence="2" id="KW-0812">Transmembrane</keyword>
<accession>A0A8R1Z157</accession>
<dbReference type="GO" id="GO:0016020">
    <property type="term" value="C:membrane"/>
    <property type="evidence" value="ECO:0007669"/>
    <property type="project" value="UniProtKB-SubCell"/>
</dbReference>
<dbReference type="OrthoDB" id="5783511at2759"/>
<reference evidence="5" key="2">
    <citation type="submission" date="2022-06" db="UniProtKB">
        <authorList>
            <consortium name="EnsemblMetazoa"/>
        </authorList>
    </citation>
    <scope>IDENTIFICATION</scope>
    <source>
        <strain evidence="5">PS312</strain>
    </source>
</reference>
<evidence type="ECO:0000313" key="5">
    <source>
        <dbReference type="EnsemblMetazoa" id="PPA42238.1"/>
    </source>
</evidence>
<name>A0A2A6BZP6_PRIPA</name>
<protein>
    <submittedName>
        <fullName evidence="5">G protein-coupled receptor</fullName>
    </submittedName>
</protein>
<dbReference type="Pfam" id="PF10292">
    <property type="entry name" value="7TM_GPCR_Srab"/>
    <property type="match status" value="5"/>
</dbReference>
<dbReference type="EnsemblMetazoa" id="PPA42238.1">
    <property type="protein sequence ID" value="PPA42238.1"/>
    <property type="gene ID" value="WBGene00280607"/>
</dbReference>
<evidence type="ECO:0000256" key="2">
    <source>
        <dbReference type="ARBA" id="ARBA00022692"/>
    </source>
</evidence>
<dbReference type="InterPro" id="IPR019408">
    <property type="entry name" value="7TM_GPCR_serpentine_rcpt_Srab"/>
</dbReference>
<dbReference type="PANTHER" id="PTHR46561:SF11">
    <property type="entry name" value="SERPENTINE RECEPTOR CLASS ALPHA_BETA-14"/>
    <property type="match status" value="1"/>
</dbReference>
<organism evidence="5 6">
    <name type="scientific">Pristionchus pacificus</name>
    <name type="common">Parasitic nematode worm</name>
    <dbReference type="NCBI Taxonomy" id="54126"/>
    <lineage>
        <taxon>Eukaryota</taxon>
        <taxon>Metazoa</taxon>
        <taxon>Ecdysozoa</taxon>
        <taxon>Nematoda</taxon>
        <taxon>Chromadorea</taxon>
        <taxon>Rhabditida</taxon>
        <taxon>Rhabditina</taxon>
        <taxon>Diplogasteromorpha</taxon>
        <taxon>Diplogasteroidea</taxon>
        <taxon>Neodiplogasteridae</taxon>
        <taxon>Pristionchus</taxon>
    </lineage>
</organism>
<dbReference type="PANTHER" id="PTHR46561">
    <property type="entry name" value="SERPENTINE RECEPTOR, CLASS AB (CLASS A-LIKE)-RELATED"/>
    <property type="match status" value="1"/>
</dbReference>
<proteinExistence type="predicted"/>
<keyword evidence="4" id="KW-0472">Membrane</keyword>
<accession>A0A2A6BZP6</accession>
<evidence type="ECO:0000256" key="3">
    <source>
        <dbReference type="ARBA" id="ARBA00022989"/>
    </source>
</evidence>
<comment type="subcellular location">
    <subcellularLocation>
        <location evidence="1">Membrane</location>
        <topology evidence="1">Multi-pass membrane protein</topology>
    </subcellularLocation>
</comment>
<reference evidence="6" key="1">
    <citation type="journal article" date="2008" name="Nat. Genet.">
        <title>The Pristionchus pacificus genome provides a unique perspective on nematode lifestyle and parasitism.</title>
        <authorList>
            <person name="Dieterich C."/>
            <person name="Clifton S.W."/>
            <person name="Schuster L.N."/>
            <person name="Chinwalla A."/>
            <person name="Delehaunty K."/>
            <person name="Dinkelacker I."/>
            <person name="Fulton L."/>
            <person name="Fulton R."/>
            <person name="Godfrey J."/>
            <person name="Minx P."/>
            <person name="Mitreva M."/>
            <person name="Roeseler W."/>
            <person name="Tian H."/>
            <person name="Witte H."/>
            <person name="Yang S.P."/>
            <person name="Wilson R.K."/>
            <person name="Sommer R.J."/>
        </authorList>
    </citation>
    <scope>NUCLEOTIDE SEQUENCE [LARGE SCALE GENOMIC DNA]</scope>
    <source>
        <strain evidence="6">PS312</strain>
    </source>
</reference>
<sequence length="1840" mass="209730">MLTELETTQIFADNWYLKVLLVFRFLTSIIALICMTLLELNRKKFVAHKSLKILLNLHGLWTYLLCVSTLIESTLHGYSHMTMKSPSDLLLTTNQCFIRMIPAFFGICGSVSSLLVMSFERFEASKKIATYESSSRMDGLKFLGIHILLLIGGMIMEVVMYGYPTKVAHCTVVSVIGRPIQTVLTALLFYSEVFTIYFYTKLLRRNESLQASERSLDMSLSERYQLSENIRVLRLLLPIVVSHTSLTIFAAIGFFIFEGVGFRQETYPIFEDTINLVYLQGIAMPLIFLIRYRNKRIIERRIFKTNMCTGEEFISVYDNAITKGCELEIAKIFATSSYMKALIIFRLVTSSIALVFMTALEVNRKMVDLFLRCLRDSYQKTSRSQFTQNVIESSWILDVIAIAPSDLLVPSNFCLIRMIPGYFGILGSVSSLFIMSIERYEASRNLIDYENYPRLSGKLLVFVHLSVTCLGVFFDARKYGSPHPVAHCTVVSKRAKSDQTVVTTFLCELFTIYFYIKEGVPRTARAIMQRRALLIPHAPSLVACVSGYSWDAFFKSFKHNENVQVKHSLHMTLSERFHTSVTIAAIFAYAFFEIAKIQKEKYPIFGVAWHNEHDLVAMNRHAFGVLRSPQIPTYSDESNILHKHVDWEELITAHDGLILFRLLSSGAALVCMTALQMNKKKFVARKSLKTLMNFHGLWTLVLCLSTFTESARQIYTHLTIRNPTDLLMTSDHCLKRMIPQFFGISGSITSMLVMSLERYEASRNLSTFESSASRGMKFVVLHILLTLACVYIDAFKYNFATRIPHCSAVSANSEQVQTALAGFFFLSALFTIVLCFKLLSRNENIQASHLSLAMTLSERYQLQENIRVLRLLLPTVISHTSITMAGALGFYSFELSGFGKEYYPIVEDAISIVHLQGIAMPLIFLYRYRYKRATQQQIFATNLSSGEILIKVYDSLLFFRLLTSGIAIICMIGLELNKKFVVQLFMYNCEFKEVCSSNASELLLRPEQCFIRMVPQFFGISGSITSMLVMALERTEASYKLSAFESAPNKNGTKFIILHIFLTLICVYIDGCKYDFPTHIPHCTVVSPPGERMQTALTGLFFVSALFTICISLRMLKRNERAQAEGMSLTMTLSESSHTSITMAGAIGFMLFEFAGWQKEYYPIIEDSINMVHIQGIAMPLIFLYRYRYKRSLEKQVFATNTSSGEMLITVYDSLLIFRLLSSGISAFCMILMELNQKKFVAKKSLKVLLNFHCFWTFLLCISTVYESSKQLYAHFTLRDPSELLMTPHDCLIRMTPQFFGMTGSVTSMLVMAFERYEASRSLSTFESSPNKTGWKFVFIHMLLAFLGVFVDAYKYDFPTRIPHCSIASVVGLQLQNALAGAYFLSAFFTIFFCLKLLRKNEWFQSSGASLSMSLSERYQLCENIRVLRLLLPIVISHTSIIMVGAVAFLYFDLAGFPKELYPIFEDTINMVYLQGLAMPLIFVSRYRRKRSTENQMYATNMSTGLEYITAHDLIETAKLFATNSYLKALLLFRLITSGIGIICVIMLERNEKKFVAHKTVKRLLAMHGCSTLLVCLSTFTESCLQLYAHLTLIVLLDPSDLLLTTNQCFIRMVPQFFEITGSIFSMLVISLERYEASRQLATYESSSTKSGFKFIVLTIDLTLIGVYVDSYKYDFPHCSVVSIGGKERNIFPKCYIHDIFVFEIAETKRTNSQLGRIVGDASIGEISTCRKHSRAKVIVTYRHVRLNSPCSYSHYNFSSHTSITIAGSLGRFELAKWNTTQGKVQNTIKMVYLQGIAMPHIFLLRYRNKRLWERRIYTANKSTGNDLVMAHDLVIMKGW</sequence>
<gene>
    <name evidence="5" type="primary">WBGene00280607</name>
</gene>
<dbReference type="InterPro" id="IPR053286">
    <property type="entry name" value="Nematode_rcpt-like_srab"/>
</dbReference>